<sequence>MQVIDLEGRIISVHILAEEDIFCRRAPSALRNSSFPLGRSNPSKLRASPMTTYKETAMKYDAVMEQFKHASTRLISLGDIRTHDALQPRVARLIPFKDKGRAEESSEQHIVTFRYVLEATEDGQLDPIWLADIGSAEPVEAGLYLVDGHHRLKAYRQANRQQVPACVLALDWRTALVVSKLVNCTGRSLALHNEQRRDAAWQYLADLTHRGAIELPSGESLRSVAARFGISKSTVSSMLTNMPHVIAAEFHALAIDPGTGWPRWRHVREAKNPWQTSLPSSDQQQLDRDAERVARHIVKLVDGSSPAVRARALEMLANDEVNATDQLASVELLAHFSPPPCRPVPIGTPAVPAQPAHLDN</sequence>
<dbReference type="CDD" id="cd16387">
    <property type="entry name" value="ParB_N_Srx"/>
    <property type="match status" value="1"/>
</dbReference>
<dbReference type="InterPro" id="IPR036086">
    <property type="entry name" value="ParB/Sulfiredoxin_sf"/>
</dbReference>
<reference evidence="1 2" key="1">
    <citation type="journal article" date="2008" name="J. Biotechnol.">
        <title>The genome of Xanthomonas campestris pv. campestris B100 and its use for the reconstruction of metabolic pathways involved in xanthan biosynthesis.</title>
        <authorList>
            <person name="Vorholter F.J."/>
            <person name="Schneiker S."/>
            <person name="Goesmann A."/>
            <person name="Krause L."/>
            <person name="Bekel T."/>
            <person name="Kaiser O."/>
            <person name="Linke B."/>
            <person name="Patschkowski T."/>
            <person name="Ruckert C."/>
            <person name="Schmid J."/>
            <person name="Sidhu V.K."/>
            <person name="Sieber V."/>
            <person name="Tauch A."/>
            <person name="Watt S.A."/>
            <person name="Weisshaar B."/>
            <person name="Becker A."/>
            <person name="Niehaus K."/>
            <person name="Puhler A."/>
        </authorList>
    </citation>
    <scope>NUCLEOTIDE SEQUENCE [LARGE SCALE GENOMIC DNA]</scope>
    <source>
        <strain evidence="1 2">B100</strain>
    </source>
</reference>
<dbReference type="Proteomes" id="UP000001188">
    <property type="component" value="Chromosome"/>
</dbReference>
<dbReference type="EMBL" id="AM920689">
    <property type="protein sequence ID" value="CAP51216.1"/>
    <property type="molecule type" value="Genomic_DNA"/>
</dbReference>
<keyword evidence="1" id="KW-0238">DNA-binding</keyword>
<dbReference type="AlphaFoldDB" id="B0RRY1"/>
<proteinExistence type="predicted"/>
<name>B0RRY1_XANCB</name>
<organism evidence="1 2">
    <name type="scientific">Xanthomonas campestris pv. campestris (strain B100)</name>
    <dbReference type="NCBI Taxonomy" id="509169"/>
    <lineage>
        <taxon>Bacteria</taxon>
        <taxon>Pseudomonadati</taxon>
        <taxon>Pseudomonadota</taxon>
        <taxon>Gammaproteobacteria</taxon>
        <taxon>Lysobacterales</taxon>
        <taxon>Lysobacteraceae</taxon>
        <taxon>Xanthomonas</taxon>
    </lineage>
</organism>
<accession>B0RRY1</accession>
<dbReference type="KEGG" id="xca:xcc-b100_1863"/>
<dbReference type="Gene3D" id="3.90.1530.30">
    <property type="match status" value="1"/>
</dbReference>
<dbReference type="GO" id="GO:0003677">
    <property type="term" value="F:DNA binding"/>
    <property type="evidence" value="ECO:0007669"/>
    <property type="project" value="UniProtKB-KW"/>
</dbReference>
<evidence type="ECO:0000313" key="1">
    <source>
        <dbReference type="EMBL" id="CAP51216.1"/>
    </source>
</evidence>
<gene>
    <name evidence="1" type="ORF">XCCB100_1863</name>
</gene>
<protein>
    <submittedName>
        <fullName evidence="1">ParB-like DNA-binding protein</fullName>
    </submittedName>
</protein>
<evidence type="ECO:0000313" key="2">
    <source>
        <dbReference type="Proteomes" id="UP000001188"/>
    </source>
</evidence>
<dbReference type="HOGENOM" id="CLU_077690_0_0_6"/>
<dbReference type="SUPFAM" id="SSF110849">
    <property type="entry name" value="ParB/Sulfiredoxin"/>
    <property type="match status" value="1"/>
</dbReference>